<proteinExistence type="predicted"/>
<dbReference type="Proteomes" id="UP000185678">
    <property type="component" value="Unassembled WGS sequence"/>
</dbReference>
<keyword evidence="2" id="KW-1185">Reference proteome</keyword>
<reference evidence="1 2" key="1">
    <citation type="submission" date="2017-01" db="EMBL/GenBank/DDBJ databases">
        <authorList>
            <person name="Mah S.A."/>
            <person name="Swanson W.J."/>
            <person name="Moy G.W."/>
            <person name="Vacquier V.D."/>
        </authorList>
    </citation>
    <scope>NUCLEOTIDE SEQUENCE [LARGE SCALE GENOMIC DNA]</scope>
    <source>
        <strain evidence="1 2">DSM 11589</strain>
    </source>
</reference>
<protein>
    <recommendedName>
        <fullName evidence="3">Phage protein D</fullName>
    </recommendedName>
</protein>
<dbReference type="Gene3D" id="3.55.50.10">
    <property type="entry name" value="Baseplate protein-like domains"/>
    <property type="match status" value="1"/>
</dbReference>
<evidence type="ECO:0000313" key="2">
    <source>
        <dbReference type="Proteomes" id="UP000185678"/>
    </source>
</evidence>
<gene>
    <name evidence="1" type="ORF">SAMN05421779_103502</name>
</gene>
<dbReference type="OrthoDB" id="4070623at2"/>
<evidence type="ECO:0008006" key="3">
    <source>
        <dbReference type="Google" id="ProtNLM"/>
    </source>
</evidence>
<accession>A0A1N7LR18</accession>
<sequence length="328" mass="34779">MRKPSYQVHVSGNDVSAVLADGLVSITVTDERGMVSDEVSIVFTDVRTRYALPRRGQLVQVALGYDGANVECGTYQITKVSVTGKPRQITITARAAPVGSKLVERRSTSWDDGLTMADIGTAIAIRHGLTPAMHPEMAAIVPGYINQHEESDMNLLTRLSALHGATAKAQDQRLIIAPKGRETTISGAAQVPATLTPADCDDWTLDIEDRDQVVAARSSWLDPATGKKTEVTVGDQAPGARADVVPGTKATEAEALSAARARLEASARNHLRASLSGPGQPGIRAEGKVVLSGFPDAEMNGTWKVEKATHTLSGSFKTSLDLTPPNPL</sequence>
<name>A0A1N7LR18_9PROT</name>
<dbReference type="Pfam" id="PF05954">
    <property type="entry name" value="Phage_GPD"/>
    <property type="match status" value="1"/>
</dbReference>
<dbReference type="RefSeq" id="WP_076400211.1">
    <property type="nucleotide sequence ID" value="NZ_FTOA01000003.1"/>
</dbReference>
<evidence type="ECO:0000313" key="1">
    <source>
        <dbReference type="EMBL" id="SIS76222.1"/>
    </source>
</evidence>
<dbReference type="STRING" id="80876.SAMN05421779_103502"/>
<dbReference type="Gene3D" id="2.30.110.50">
    <property type="match status" value="1"/>
</dbReference>
<dbReference type="SUPFAM" id="SSF69279">
    <property type="entry name" value="Phage tail proteins"/>
    <property type="match status" value="1"/>
</dbReference>
<dbReference type="AlphaFoldDB" id="A0A1N7LR18"/>
<dbReference type="EMBL" id="FTOA01000003">
    <property type="protein sequence ID" value="SIS76222.1"/>
    <property type="molecule type" value="Genomic_DNA"/>
</dbReference>
<organism evidence="1 2">
    <name type="scientific">Insolitispirillum peregrinum</name>
    <dbReference type="NCBI Taxonomy" id="80876"/>
    <lineage>
        <taxon>Bacteria</taxon>
        <taxon>Pseudomonadati</taxon>
        <taxon>Pseudomonadota</taxon>
        <taxon>Alphaproteobacteria</taxon>
        <taxon>Rhodospirillales</taxon>
        <taxon>Novispirillaceae</taxon>
        <taxon>Insolitispirillum</taxon>
    </lineage>
</organism>
<dbReference type="Gene3D" id="4.10.220.110">
    <property type="match status" value="1"/>
</dbReference>